<dbReference type="AlphaFoldDB" id="A0A3B0TD82"/>
<name>A0A3B0TD82_9ZZZZ</name>
<reference evidence="1" key="1">
    <citation type="submission" date="2018-06" db="EMBL/GenBank/DDBJ databases">
        <authorList>
            <person name="Zhirakovskaya E."/>
        </authorList>
    </citation>
    <scope>NUCLEOTIDE SEQUENCE</scope>
</reference>
<proteinExistence type="predicted"/>
<organism evidence="1">
    <name type="scientific">hydrothermal vent metagenome</name>
    <dbReference type="NCBI Taxonomy" id="652676"/>
    <lineage>
        <taxon>unclassified sequences</taxon>
        <taxon>metagenomes</taxon>
        <taxon>ecological metagenomes</taxon>
    </lineage>
</organism>
<dbReference type="GO" id="GO:0003729">
    <property type="term" value="F:mRNA binding"/>
    <property type="evidence" value="ECO:0007669"/>
    <property type="project" value="InterPro"/>
</dbReference>
<dbReference type="Pfam" id="PF07927">
    <property type="entry name" value="HicA_toxin"/>
    <property type="match status" value="1"/>
</dbReference>
<evidence type="ECO:0000313" key="1">
    <source>
        <dbReference type="EMBL" id="VAW11307.1"/>
    </source>
</evidence>
<protein>
    <recommendedName>
        <fullName evidence="2">HicA protein</fullName>
    </recommendedName>
</protein>
<dbReference type="SUPFAM" id="SSF54786">
    <property type="entry name" value="YcfA/nrd intein domain"/>
    <property type="match status" value="1"/>
</dbReference>
<accession>A0A3B0TD82</accession>
<evidence type="ECO:0008006" key="2">
    <source>
        <dbReference type="Google" id="ProtNLM"/>
    </source>
</evidence>
<gene>
    <name evidence="1" type="ORF">MNBD_BACTEROID03-276</name>
</gene>
<sequence>MSKIEKLIAKFKNNPKDLTWGELIKILAHYGFNEITKKGKTGGSRVRFVNDNKDIINLHKPHPGNIVKQYVIKQIIEKLKLWKII</sequence>
<dbReference type="EMBL" id="UOEL01000058">
    <property type="protein sequence ID" value="VAW11307.1"/>
    <property type="molecule type" value="Genomic_DNA"/>
</dbReference>
<dbReference type="InterPro" id="IPR012933">
    <property type="entry name" value="HicA_mRNA_interferase"/>
</dbReference>